<dbReference type="OrthoDB" id="5504003at2"/>
<sequence>MPGNPSTLVCQSNPSYPRSVCQEVCTQGFCIRTDEQQFQAGKRGLCVLALDARTRAVTGSWSLGPGSFGRPGLDVSASGMVDLTVLVGGAVGHVRLIRTQEGKLQASESLTFRPPLEGPPRPPPEGHCTVPGRRQEVFACTGRAPSPEVVDKARAACTSPERPASIQKPPQGACSAQGCLTVVPVKSGALDAGEWCLVWVDVKGPVHRLSQPLVYGNAFQWDVRGETLCAHVDGGCTNREACLRELCYAAVPPHRLLLPNQGSPLESDGVYFVGPAVSPVRVDGTLDDPAWAQAREVVAETRAHLLYGQRAWRGPEDSSVRLKLLHDADGMLLAARVRDDRVVPLAQGVPAVGTDHLELDFGRNGIEAPRYALLLGADRKVSLRQWRDRRGREVDWPLESQCVWASEDGGYAVECRIPNGVIFFIPAVPGPSWFSVWVSDADQPGTQETLMGPLLTENFVSEVPPTLQEARSIEQQKRARLP</sequence>
<accession>A0A540X0Y3</accession>
<evidence type="ECO:0000313" key="2">
    <source>
        <dbReference type="Proteomes" id="UP000315369"/>
    </source>
</evidence>
<dbReference type="Proteomes" id="UP000315369">
    <property type="component" value="Unassembled WGS sequence"/>
</dbReference>
<comment type="caution">
    <text evidence="1">The sequence shown here is derived from an EMBL/GenBank/DDBJ whole genome shotgun (WGS) entry which is preliminary data.</text>
</comment>
<evidence type="ECO:0000313" key="1">
    <source>
        <dbReference type="EMBL" id="TQF14941.1"/>
    </source>
</evidence>
<dbReference type="AlphaFoldDB" id="A0A540X0Y3"/>
<dbReference type="Gene3D" id="2.60.40.1190">
    <property type="match status" value="1"/>
</dbReference>
<gene>
    <name evidence="1" type="ORF">FJV41_16285</name>
</gene>
<dbReference type="CDD" id="cd00241">
    <property type="entry name" value="DOMON_like"/>
    <property type="match status" value="1"/>
</dbReference>
<proteinExistence type="predicted"/>
<reference evidence="1 2" key="1">
    <citation type="submission" date="2019-06" db="EMBL/GenBank/DDBJ databases">
        <authorList>
            <person name="Livingstone P."/>
            <person name="Whitworth D."/>
        </authorList>
    </citation>
    <scope>NUCLEOTIDE SEQUENCE [LARGE SCALE GENOMIC DNA]</scope>
    <source>
        <strain evidence="1 2">AM401</strain>
    </source>
</reference>
<dbReference type="RefSeq" id="WP_141643402.1">
    <property type="nucleotide sequence ID" value="NZ_VIFM01000055.1"/>
</dbReference>
<name>A0A540X0Y3_9BACT</name>
<protein>
    <submittedName>
        <fullName evidence="1">Uncharacterized protein</fullName>
    </submittedName>
</protein>
<dbReference type="SUPFAM" id="SSF49344">
    <property type="entry name" value="CBD9-like"/>
    <property type="match status" value="1"/>
</dbReference>
<organism evidence="1 2">
    <name type="scientific">Myxococcus llanfairpwllgwyngyllgogerychwyrndrobwllllantysiliogogogochensis</name>
    <dbReference type="NCBI Taxonomy" id="2590453"/>
    <lineage>
        <taxon>Bacteria</taxon>
        <taxon>Pseudomonadati</taxon>
        <taxon>Myxococcota</taxon>
        <taxon>Myxococcia</taxon>
        <taxon>Myxococcales</taxon>
        <taxon>Cystobacterineae</taxon>
        <taxon>Myxococcaceae</taxon>
        <taxon>Myxococcus</taxon>
    </lineage>
</organism>
<keyword evidence="2" id="KW-1185">Reference proteome</keyword>
<dbReference type="EMBL" id="VIFM01000055">
    <property type="protein sequence ID" value="TQF14941.1"/>
    <property type="molecule type" value="Genomic_DNA"/>
</dbReference>